<accession>A0A1Q6A3B0</accession>
<evidence type="ECO:0000313" key="2">
    <source>
        <dbReference type="EMBL" id="OKS88462.1"/>
    </source>
</evidence>
<dbReference type="SUPFAM" id="SSF53756">
    <property type="entry name" value="UDP-Glycosyltransferase/glycogen phosphorylase"/>
    <property type="match status" value="1"/>
</dbReference>
<evidence type="ECO:0000259" key="1">
    <source>
        <dbReference type="Pfam" id="PF00534"/>
    </source>
</evidence>
<reference evidence="2 3" key="1">
    <citation type="submission" date="2016-11" db="EMBL/GenBank/DDBJ databases">
        <title>Whole Genome Sequencing of Mucilaginibacter polytrichastri RG4-7(T) isolated from the moss sample.</title>
        <authorList>
            <person name="Li Y."/>
        </authorList>
    </citation>
    <scope>NUCLEOTIDE SEQUENCE [LARGE SCALE GENOMIC DNA]</scope>
    <source>
        <strain evidence="2 3">RG4-7</strain>
    </source>
</reference>
<dbReference type="InterPro" id="IPR001296">
    <property type="entry name" value="Glyco_trans_1"/>
</dbReference>
<name>A0A1Q6A3B0_9SPHI</name>
<sequence>MELAIGFEHYHVFARAKNNRFNTSTEGNITLHLIPKIINRSAIFVFSSFYLLFIIKKYKITHLLAQSSIHGGVAAAVASQIFKIPLMTEIHGEEYFRFLKKDSLKNKALAKIIDFTFKRSAKIRSLNRLMTAKLNTAGYSQNIVEIPNRVNLSVFTRKKENFEIGNMVKITSVGRFVKEKNYLQLITNLHQANINFHLTLIGGGLLKPGYMEYIATNGLQDSVTLIDWVDQRNLIDTIIASDIYIQYSISEGMPRTIVEAMALQMPIITTNVGSILGVIKDMNNGLVLSDFSVNELSAAISWLKNNASGAVIAKNAFNDVKEKYEWNKVFEIYRNELLNMHCS</sequence>
<dbReference type="EMBL" id="MPPL01000001">
    <property type="protein sequence ID" value="OKS88462.1"/>
    <property type="molecule type" value="Genomic_DNA"/>
</dbReference>
<comment type="caution">
    <text evidence="2">The sequence shown here is derived from an EMBL/GenBank/DDBJ whole genome shotgun (WGS) entry which is preliminary data.</text>
</comment>
<dbReference type="InterPro" id="IPR050194">
    <property type="entry name" value="Glycosyltransferase_grp1"/>
</dbReference>
<organism evidence="2 3">
    <name type="scientific">Mucilaginibacter polytrichastri</name>
    <dbReference type="NCBI Taxonomy" id="1302689"/>
    <lineage>
        <taxon>Bacteria</taxon>
        <taxon>Pseudomonadati</taxon>
        <taxon>Bacteroidota</taxon>
        <taxon>Sphingobacteriia</taxon>
        <taxon>Sphingobacteriales</taxon>
        <taxon>Sphingobacteriaceae</taxon>
        <taxon>Mucilaginibacter</taxon>
    </lineage>
</organism>
<dbReference type="CDD" id="cd03801">
    <property type="entry name" value="GT4_PimA-like"/>
    <property type="match status" value="1"/>
</dbReference>
<dbReference type="STRING" id="1302689.RG47T_3929"/>
<protein>
    <recommendedName>
        <fullName evidence="1">Glycosyl transferase family 1 domain-containing protein</fullName>
    </recommendedName>
</protein>
<dbReference type="PANTHER" id="PTHR45947:SF15">
    <property type="entry name" value="TEICHURONIC ACID BIOSYNTHESIS GLYCOSYLTRANSFERASE TUAC-RELATED"/>
    <property type="match status" value="1"/>
</dbReference>
<gene>
    <name evidence="2" type="ORF">RG47T_3929</name>
</gene>
<dbReference type="PANTHER" id="PTHR45947">
    <property type="entry name" value="SULFOQUINOVOSYL TRANSFERASE SQD2"/>
    <property type="match status" value="1"/>
</dbReference>
<dbReference type="Pfam" id="PF00534">
    <property type="entry name" value="Glycos_transf_1"/>
    <property type="match status" value="1"/>
</dbReference>
<proteinExistence type="predicted"/>
<evidence type="ECO:0000313" key="3">
    <source>
        <dbReference type="Proteomes" id="UP000186720"/>
    </source>
</evidence>
<keyword evidence="3" id="KW-1185">Reference proteome</keyword>
<dbReference type="GO" id="GO:0016757">
    <property type="term" value="F:glycosyltransferase activity"/>
    <property type="evidence" value="ECO:0007669"/>
    <property type="project" value="InterPro"/>
</dbReference>
<dbReference type="AlphaFoldDB" id="A0A1Q6A3B0"/>
<feature type="domain" description="Glycosyl transferase family 1" evidence="1">
    <location>
        <begin position="164"/>
        <end position="308"/>
    </location>
</feature>
<dbReference type="Proteomes" id="UP000186720">
    <property type="component" value="Unassembled WGS sequence"/>
</dbReference>
<dbReference type="Gene3D" id="3.40.50.2000">
    <property type="entry name" value="Glycogen Phosphorylase B"/>
    <property type="match status" value="2"/>
</dbReference>